<dbReference type="InParanoid" id="A0A251VAB4"/>
<proteinExistence type="predicted"/>
<gene>
    <name evidence="3" type="ORF">HannXRQ_Chr03g0087551</name>
    <name evidence="2" type="ORF">HanXRQr2_Chr03g0131651</name>
</gene>
<dbReference type="AlphaFoldDB" id="A0A251VAB4"/>
<evidence type="ECO:0000256" key="1">
    <source>
        <dbReference type="SAM" id="MobiDB-lite"/>
    </source>
</evidence>
<organism evidence="3 4">
    <name type="scientific">Helianthus annuus</name>
    <name type="common">Common sunflower</name>
    <dbReference type="NCBI Taxonomy" id="4232"/>
    <lineage>
        <taxon>Eukaryota</taxon>
        <taxon>Viridiplantae</taxon>
        <taxon>Streptophyta</taxon>
        <taxon>Embryophyta</taxon>
        <taxon>Tracheophyta</taxon>
        <taxon>Spermatophyta</taxon>
        <taxon>Magnoliopsida</taxon>
        <taxon>eudicotyledons</taxon>
        <taxon>Gunneridae</taxon>
        <taxon>Pentapetalae</taxon>
        <taxon>asterids</taxon>
        <taxon>campanulids</taxon>
        <taxon>Asterales</taxon>
        <taxon>Asteraceae</taxon>
        <taxon>Asteroideae</taxon>
        <taxon>Heliantheae alliance</taxon>
        <taxon>Heliantheae</taxon>
        <taxon>Helianthus</taxon>
    </lineage>
</organism>
<dbReference type="Proteomes" id="UP000215914">
    <property type="component" value="Chromosome 3"/>
</dbReference>
<evidence type="ECO:0000313" key="4">
    <source>
        <dbReference type="Proteomes" id="UP000215914"/>
    </source>
</evidence>
<dbReference type="Gramene" id="mRNA:HanXRQr2_Chr03g0131651">
    <property type="protein sequence ID" value="CDS:HanXRQr2_Chr03g0131651.1"/>
    <property type="gene ID" value="HanXRQr2_Chr03g0131651"/>
</dbReference>
<reference evidence="2" key="3">
    <citation type="submission" date="2020-06" db="EMBL/GenBank/DDBJ databases">
        <title>Helianthus annuus Genome sequencing and assembly Release 2.</title>
        <authorList>
            <person name="Gouzy J."/>
            <person name="Langlade N."/>
            <person name="Munos S."/>
        </authorList>
    </citation>
    <scope>NUCLEOTIDE SEQUENCE</scope>
    <source>
        <tissue evidence="2">Leaves</tissue>
    </source>
</reference>
<reference evidence="2 4" key="1">
    <citation type="journal article" date="2017" name="Nature">
        <title>The sunflower genome provides insights into oil metabolism, flowering and Asterid evolution.</title>
        <authorList>
            <person name="Badouin H."/>
            <person name="Gouzy J."/>
            <person name="Grassa C.J."/>
            <person name="Murat F."/>
            <person name="Staton S.E."/>
            <person name="Cottret L."/>
            <person name="Lelandais-Briere C."/>
            <person name="Owens G.L."/>
            <person name="Carrere S."/>
            <person name="Mayjonade B."/>
            <person name="Legrand L."/>
            <person name="Gill N."/>
            <person name="Kane N.C."/>
            <person name="Bowers J.E."/>
            <person name="Hubner S."/>
            <person name="Bellec A."/>
            <person name="Berard A."/>
            <person name="Berges H."/>
            <person name="Blanchet N."/>
            <person name="Boniface M.C."/>
            <person name="Brunel D."/>
            <person name="Catrice O."/>
            <person name="Chaidir N."/>
            <person name="Claudel C."/>
            <person name="Donnadieu C."/>
            <person name="Faraut T."/>
            <person name="Fievet G."/>
            <person name="Helmstetter N."/>
            <person name="King M."/>
            <person name="Knapp S.J."/>
            <person name="Lai Z."/>
            <person name="Le Paslier M.C."/>
            <person name="Lippi Y."/>
            <person name="Lorenzon L."/>
            <person name="Mandel J.R."/>
            <person name="Marage G."/>
            <person name="Marchand G."/>
            <person name="Marquand E."/>
            <person name="Bret-Mestries E."/>
            <person name="Morien E."/>
            <person name="Nambeesan S."/>
            <person name="Nguyen T."/>
            <person name="Pegot-Espagnet P."/>
            <person name="Pouilly N."/>
            <person name="Raftis F."/>
            <person name="Sallet E."/>
            <person name="Schiex T."/>
            <person name="Thomas J."/>
            <person name="Vandecasteele C."/>
            <person name="Vares D."/>
            <person name="Vear F."/>
            <person name="Vautrin S."/>
            <person name="Crespi M."/>
            <person name="Mangin B."/>
            <person name="Burke J.M."/>
            <person name="Salse J."/>
            <person name="Munos S."/>
            <person name="Vincourt P."/>
            <person name="Rieseberg L.H."/>
            <person name="Langlade N.B."/>
        </authorList>
    </citation>
    <scope>NUCLEOTIDE SEQUENCE [LARGE SCALE GENOMIC DNA]</scope>
    <source>
        <strain evidence="4">cv. SF193</strain>
        <tissue evidence="2">Leaves</tissue>
    </source>
</reference>
<feature type="compositionally biased region" description="Basic and acidic residues" evidence="1">
    <location>
        <begin position="45"/>
        <end position="56"/>
    </location>
</feature>
<keyword evidence="4" id="KW-1185">Reference proteome</keyword>
<reference evidence="3" key="2">
    <citation type="submission" date="2017-02" db="EMBL/GenBank/DDBJ databases">
        <title>Sunflower complete genome.</title>
        <authorList>
            <person name="Langlade N."/>
            <person name="Munos S."/>
        </authorList>
    </citation>
    <scope>NUCLEOTIDE SEQUENCE [LARGE SCALE GENOMIC DNA]</scope>
    <source>
        <tissue evidence="3">Leaves</tissue>
    </source>
</reference>
<name>A0A251VAB4_HELAN</name>
<protein>
    <submittedName>
        <fullName evidence="3">Uncharacterized protein</fullName>
    </submittedName>
</protein>
<feature type="region of interest" description="Disordered" evidence="1">
    <location>
        <begin position="45"/>
        <end position="79"/>
    </location>
</feature>
<dbReference type="EMBL" id="MNCJ02000318">
    <property type="protein sequence ID" value="KAF5816192.1"/>
    <property type="molecule type" value="Genomic_DNA"/>
</dbReference>
<dbReference type="EMBL" id="CM007892">
    <property type="protein sequence ID" value="OTG32515.1"/>
    <property type="molecule type" value="Genomic_DNA"/>
</dbReference>
<evidence type="ECO:0000313" key="3">
    <source>
        <dbReference type="EMBL" id="OTG32515.1"/>
    </source>
</evidence>
<evidence type="ECO:0000313" key="2">
    <source>
        <dbReference type="EMBL" id="KAF5816192.1"/>
    </source>
</evidence>
<accession>A0A251VAB4</accession>
<sequence>MDEFLGGQFLRSNFEFPLHIPITVIMPFPFSFHLHIERVRAKRERGAGESLGERKSGKVFGWRPQRKGSPARFLVGDQR</sequence>